<evidence type="ECO:0000259" key="5">
    <source>
        <dbReference type="SMART" id="SM00861"/>
    </source>
</evidence>
<dbReference type="SMART" id="SM00861">
    <property type="entry name" value="Transket_pyr"/>
    <property type="match status" value="1"/>
</dbReference>
<evidence type="ECO:0000313" key="6">
    <source>
        <dbReference type="EMBL" id="SVA66517.1"/>
    </source>
</evidence>
<dbReference type="SUPFAM" id="SSF52922">
    <property type="entry name" value="TK C-terminal domain-like"/>
    <property type="match status" value="1"/>
</dbReference>
<dbReference type="Pfam" id="PF00456">
    <property type="entry name" value="Transketolase_N"/>
    <property type="match status" value="1"/>
</dbReference>
<dbReference type="Gene3D" id="3.40.50.970">
    <property type="match status" value="2"/>
</dbReference>
<dbReference type="InterPro" id="IPR051157">
    <property type="entry name" value="PDH/Transketolase"/>
</dbReference>
<dbReference type="InterPro" id="IPR029061">
    <property type="entry name" value="THDP-binding"/>
</dbReference>
<dbReference type="InterPro" id="IPR009014">
    <property type="entry name" value="Transketo_C/PFOR_II"/>
</dbReference>
<dbReference type="InterPro" id="IPR005475">
    <property type="entry name" value="Transketolase-like_Pyr-bd"/>
</dbReference>
<proteinExistence type="inferred from homology"/>
<dbReference type="AlphaFoldDB" id="A0A381XQN9"/>
<organism evidence="6">
    <name type="scientific">marine metagenome</name>
    <dbReference type="NCBI Taxonomy" id="408172"/>
    <lineage>
        <taxon>unclassified sequences</taxon>
        <taxon>metagenomes</taxon>
        <taxon>ecological metagenomes</taxon>
    </lineage>
</organism>
<dbReference type="Pfam" id="PF02780">
    <property type="entry name" value="Transketolase_C"/>
    <property type="match status" value="1"/>
</dbReference>
<dbReference type="GO" id="GO:0005737">
    <property type="term" value="C:cytoplasm"/>
    <property type="evidence" value="ECO:0007669"/>
    <property type="project" value="UniProtKB-ARBA"/>
</dbReference>
<comment type="similarity">
    <text evidence="4">Belongs to the transketolase family.</text>
</comment>
<dbReference type="EMBL" id="UINC01015874">
    <property type="protein sequence ID" value="SVA66517.1"/>
    <property type="molecule type" value="Genomic_DNA"/>
</dbReference>
<gene>
    <name evidence="6" type="ORF">METZ01_LOCUS119371</name>
</gene>
<dbReference type="CDD" id="cd07033">
    <property type="entry name" value="TPP_PYR_DXS_TK_like"/>
    <property type="match status" value="1"/>
</dbReference>
<feature type="domain" description="Transketolase-like pyrimidine-binding" evidence="5">
    <location>
        <begin position="335"/>
        <end position="500"/>
    </location>
</feature>
<comment type="cofactor">
    <cofactor evidence="1">
        <name>Mn(2+)</name>
        <dbReference type="ChEBI" id="CHEBI:29035"/>
    </cofactor>
</comment>
<accession>A0A381XQN9</accession>
<evidence type="ECO:0000256" key="3">
    <source>
        <dbReference type="ARBA" id="ARBA00001964"/>
    </source>
</evidence>
<dbReference type="Gene3D" id="3.40.50.920">
    <property type="match status" value="1"/>
</dbReference>
<reference evidence="6" key="1">
    <citation type="submission" date="2018-05" db="EMBL/GenBank/DDBJ databases">
        <authorList>
            <person name="Lanie J.A."/>
            <person name="Ng W.-L."/>
            <person name="Kazmierczak K.M."/>
            <person name="Andrzejewski T.M."/>
            <person name="Davidsen T.M."/>
            <person name="Wayne K.J."/>
            <person name="Tettelin H."/>
            <person name="Glass J.I."/>
            <person name="Rusch D."/>
            <person name="Podicherti R."/>
            <person name="Tsui H.-C.T."/>
            <person name="Winkler M.E."/>
        </authorList>
    </citation>
    <scope>NUCLEOTIDE SEQUENCE</scope>
</reference>
<protein>
    <recommendedName>
        <fullName evidence="5">Transketolase-like pyrimidine-binding domain-containing protein</fullName>
    </recommendedName>
</protein>
<evidence type="ECO:0000256" key="2">
    <source>
        <dbReference type="ARBA" id="ARBA00001946"/>
    </source>
</evidence>
<dbReference type="InterPro" id="IPR033248">
    <property type="entry name" value="Transketolase_C"/>
</dbReference>
<comment type="cofactor">
    <cofactor evidence="2">
        <name>Mg(2+)</name>
        <dbReference type="ChEBI" id="CHEBI:18420"/>
    </cofactor>
</comment>
<sequence length="649" mass="69423">MGESQLEQVESDELFYVPREAFLALLEGELSAESRAMVFAAYARINILYMIARAWSGHPGTCFSSVDIMTWLFLQKMQGLGEGQDQCDLFFSSKGHDAPALYAVLSGLGLLDFELIHRLRRVDGLAGHPHVETPFVQANTGSLGMGISKAKGMALANRRRGQRRRVFVLTGDGELQEGQIWESLGSAVQLELDEITVIVDHNKIQSDTWVDDVGPLGDLSSKFASFGWRVARCDGHDFGALEAALEQLDAVSGVPKVLIADTVKGKGVSFMEGPAALAADALYLFHSGAPNEDAYARGSAELNAAARACMKEAGLGELRLEQGRRPPRKPALAVERLVNAYSTALVEQATRNPAIVVLDADLVKDCGLLAFRDKFPERFIECGIAEQDMVSQAGAMAQQGLVPIAHSFACFLSARPNEQIYNNASEGTKVIYAGSLAGLLPGGPGHSHQAGRDISSLAAVPDLLLIEPCAEVEVAATLDFCLHGTSASSYIRLVSVGWPLPFSLPADHTLRLGIGTEVRSGSDVVIFGAGPWLLANAYHAAEALEREQGVSTRVVDLPWLNRVDSDWLRETVAGAQRVVTLDNHYVDGGQGQMLASRIACLDLAVPVTSIGVSELPVCGTNEEVLAYHRLDPSGLKASIAEALAGATPA</sequence>
<comment type="cofactor">
    <cofactor evidence="3">
        <name>thiamine diphosphate</name>
        <dbReference type="ChEBI" id="CHEBI:58937"/>
    </cofactor>
</comment>
<dbReference type="PANTHER" id="PTHR43825:SF1">
    <property type="entry name" value="TRANSKETOLASE-LIKE PYRIMIDINE-BINDING DOMAIN-CONTAINING PROTEIN"/>
    <property type="match status" value="1"/>
</dbReference>
<name>A0A381XQN9_9ZZZZ</name>
<dbReference type="Pfam" id="PF02779">
    <property type="entry name" value="Transket_pyr"/>
    <property type="match status" value="1"/>
</dbReference>
<evidence type="ECO:0000256" key="1">
    <source>
        <dbReference type="ARBA" id="ARBA00001936"/>
    </source>
</evidence>
<dbReference type="InterPro" id="IPR005474">
    <property type="entry name" value="Transketolase_N"/>
</dbReference>
<evidence type="ECO:0000256" key="4">
    <source>
        <dbReference type="ARBA" id="ARBA00007131"/>
    </source>
</evidence>
<dbReference type="SUPFAM" id="SSF52518">
    <property type="entry name" value="Thiamin diphosphate-binding fold (THDP-binding)"/>
    <property type="match status" value="2"/>
</dbReference>
<dbReference type="PANTHER" id="PTHR43825">
    <property type="entry name" value="PYRUVATE DEHYDROGENASE E1 COMPONENT"/>
    <property type="match status" value="1"/>
</dbReference>